<comment type="subcellular location">
    <subcellularLocation>
        <location evidence="1">Membrane</location>
        <topology evidence="1">Multi-pass membrane protein</topology>
    </subcellularLocation>
</comment>
<feature type="transmembrane region" description="Helical" evidence="7">
    <location>
        <begin position="35"/>
        <end position="52"/>
    </location>
</feature>
<evidence type="ECO:0000259" key="8">
    <source>
        <dbReference type="Pfam" id="PF00892"/>
    </source>
</evidence>
<keyword evidence="5 7" id="KW-0472">Membrane</keyword>
<reference evidence="9" key="1">
    <citation type="submission" date="2021-01" db="EMBL/GenBank/DDBJ databases">
        <title>Whole genome shotgun sequence of Sphaerisporangium rufum NBRC 109079.</title>
        <authorList>
            <person name="Komaki H."/>
            <person name="Tamura T."/>
        </authorList>
    </citation>
    <scope>NUCLEOTIDE SEQUENCE</scope>
    <source>
        <strain evidence="9">NBRC 109079</strain>
    </source>
</reference>
<feature type="compositionally biased region" description="Gly residues" evidence="6">
    <location>
        <begin position="317"/>
        <end position="343"/>
    </location>
</feature>
<organism evidence="9 10">
    <name type="scientific">Sphaerisporangium rufum</name>
    <dbReference type="NCBI Taxonomy" id="1381558"/>
    <lineage>
        <taxon>Bacteria</taxon>
        <taxon>Bacillati</taxon>
        <taxon>Actinomycetota</taxon>
        <taxon>Actinomycetes</taxon>
        <taxon>Streptosporangiales</taxon>
        <taxon>Streptosporangiaceae</taxon>
        <taxon>Sphaerisporangium</taxon>
    </lineage>
</organism>
<feature type="transmembrane region" description="Helical" evidence="7">
    <location>
        <begin position="119"/>
        <end position="140"/>
    </location>
</feature>
<name>A0A919R5S9_9ACTN</name>
<dbReference type="Pfam" id="PF00892">
    <property type="entry name" value="EamA"/>
    <property type="match status" value="2"/>
</dbReference>
<evidence type="ECO:0000313" key="9">
    <source>
        <dbReference type="EMBL" id="GII80222.1"/>
    </source>
</evidence>
<feature type="transmembrane region" description="Helical" evidence="7">
    <location>
        <begin position="217"/>
        <end position="240"/>
    </location>
</feature>
<accession>A0A919R5S9</accession>
<feature type="transmembrane region" description="Helical" evidence="7">
    <location>
        <begin position="176"/>
        <end position="197"/>
    </location>
</feature>
<comment type="similarity">
    <text evidence="2">Belongs to the EamA transporter family.</text>
</comment>
<keyword evidence="10" id="KW-1185">Reference proteome</keyword>
<proteinExistence type="inferred from homology"/>
<dbReference type="Gene3D" id="1.10.3730.20">
    <property type="match status" value="1"/>
</dbReference>
<dbReference type="PANTHER" id="PTHR32322">
    <property type="entry name" value="INNER MEMBRANE TRANSPORTER"/>
    <property type="match status" value="1"/>
</dbReference>
<dbReference type="SUPFAM" id="SSF103481">
    <property type="entry name" value="Multidrug resistance efflux transporter EmrE"/>
    <property type="match status" value="2"/>
</dbReference>
<feature type="compositionally biased region" description="Polar residues" evidence="6">
    <location>
        <begin position="372"/>
        <end position="384"/>
    </location>
</feature>
<feature type="transmembrane region" description="Helical" evidence="7">
    <location>
        <begin position="92"/>
        <end position="112"/>
    </location>
</feature>
<feature type="transmembrane region" description="Helical" evidence="7">
    <location>
        <begin position="64"/>
        <end position="86"/>
    </location>
</feature>
<evidence type="ECO:0000256" key="2">
    <source>
        <dbReference type="ARBA" id="ARBA00007362"/>
    </source>
</evidence>
<feature type="transmembrane region" description="Helical" evidence="7">
    <location>
        <begin position="247"/>
        <end position="267"/>
    </location>
</feature>
<comment type="caution">
    <text evidence="9">The sequence shown here is derived from an EMBL/GenBank/DDBJ whole genome shotgun (WGS) entry which is preliminary data.</text>
</comment>
<feature type="transmembrane region" description="Helical" evidence="7">
    <location>
        <begin position="273"/>
        <end position="292"/>
    </location>
</feature>
<dbReference type="InterPro" id="IPR037185">
    <property type="entry name" value="EmrE-like"/>
</dbReference>
<dbReference type="AlphaFoldDB" id="A0A919R5S9"/>
<dbReference type="GO" id="GO:0016020">
    <property type="term" value="C:membrane"/>
    <property type="evidence" value="ECO:0007669"/>
    <property type="project" value="UniProtKB-SubCell"/>
</dbReference>
<evidence type="ECO:0000313" key="10">
    <source>
        <dbReference type="Proteomes" id="UP000655287"/>
    </source>
</evidence>
<sequence>MALGLALVSACSFGFSGSMAKFVGGGGLTPLQTGWVRMAGGAVLLLLVLAVFRPKALRVARRRLGFYAAFALIAVAAVQSLFFVAITRLPVGVALLLEYCAPVMVVLWVRLVRRTRLAVSAYAGAVIVIVGLGVVAEVWQGLALDGLGLMMGLAGAACCAGYFVMSSDTGDDVDPLGLVAWGLAGAAVVLFPISRAWEIPWDAFGTSVTLGGHTVPVLLAVLVLIAVATVLSYVTGVAAVRRLTAAIGATVASLEIVAGAVIAWLLVGERLGPAQLVGGAVVLAGVLLAQLATSGAAVATEAGVVAAATGAGDSDDGAGGTGSGGRAGGTGSDGEAGGTGSDGEVGASGALGSEGRAGAYAAAPAYSGAAGTQSGIGASRTTETPAAAQRAGSVAASEALSRSLTRAATGPAADGDA</sequence>
<evidence type="ECO:0000256" key="7">
    <source>
        <dbReference type="SAM" id="Phobius"/>
    </source>
</evidence>
<dbReference type="InterPro" id="IPR050638">
    <property type="entry name" value="AA-Vitamin_Transporters"/>
</dbReference>
<dbReference type="PANTHER" id="PTHR32322:SF2">
    <property type="entry name" value="EAMA DOMAIN-CONTAINING PROTEIN"/>
    <property type="match status" value="1"/>
</dbReference>
<evidence type="ECO:0000256" key="6">
    <source>
        <dbReference type="SAM" id="MobiDB-lite"/>
    </source>
</evidence>
<evidence type="ECO:0000256" key="4">
    <source>
        <dbReference type="ARBA" id="ARBA00022989"/>
    </source>
</evidence>
<feature type="region of interest" description="Disordered" evidence="6">
    <location>
        <begin position="310"/>
        <end position="349"/>
    </location>
</feature>
<dbReference type="InterPro" id="IPR000620">
    <property type="entry name" value="EamA_dom"/>
</dbReference>
<dbReference type="EMBL" id="BOOU01000069">
    <property type="protein sequence ID" value="GII80222.1"/>
    <property type="molecule type" value="Genomic_DNA"/>
</dbReference>
<keyword evidence="3 7" id="KW-0812">Transmembrane</keyword>
<gene>
    <name evidence="9" type="ORF">Sru01_52040</name>
</gene>
<evidence type="ECO:0000256" key="3">
    <source>
        <dbReference type="ARBA" id="ARBA00022692"/>
    </source>
</evidence>
<feature type="compositionally biased region" description="Low complexity" evidence="6">
    <location>
        <begin position="386"/>
        <end position="399"/>
    </location>
</feature>
<evidence type="ECO:0000256" key="1">
    <source>
        <dbReference type="ARBA" id="ARBA00004141"/>
    </source>
</evidence>
<feature type="domain" description="EamA" evidence="8">
    <location>
        <begin position="147"/>
        <end position="288"/>
    </location>
</feature>
<keyword evidence="4 7" id="KW-1133">Transmembrane helix</keyword>
<dbReference type="Proteomes" id="UP000655287">
    <property type="component" value="Unassembled WGS sequence"/>
</dbReference>
<evidence type="ECO:0000256" key="5">
    <source>
        <dbReference type="ARBA" id="ARBA00023136"/>
    </source>
</evidence>
<feature type="transmembrane region" description="Helical" evidence="7">
    <location>
        <begin position="146"/>
        <end position="164"/>
    </location>
</feature>
<feature type="domain" description="EamA" evidence="8">
    <location>
        <begin position="3"/>
        <end position="135"/>
    </location>
</feature>
<protein>
    <recommendedName>
        <fullName evidence="8">EamA domain-containing protein</fullName>
    </recommendedName>
</protein>
<feature type="region of interest" description="Disordered" evidence="6">
    <location>
        <begin position="368"/>
        <end position="417"/>
    </location>
</feature>